<keyword evidence="2" id="KW-0472">Membrane</keyword>
<proteinExistence type="predicted"/>
<feature type="transmembrane region" description="Helical" evidence="2">
    <location>
        <begin position="57"/>
        <end position="74"/>
    </location>
</feature>
<name>A0AAE4ZCS8_9BACT</name>
<evidence type="ECO:0000313" key="4">
    <source>
        <dbReference type="Proteomes" id="UP000702544"/>
    </source>
</evidence>
<organism evidence="3 4">
    <name type="scientific">Candidatus Kutchimonas denitrificans</name>
    <dbReference type="NCBI Taxonomy" id="3056748"/>
    <lineage>
        <taxon>Bacteria</taxon>
        <taxon>Pseudomonadati</taxon>
        <taxon>Gemmatimonadota</taxon>
        <taxon>Gemmatimonadia</taxon>
        <taxon>Candidatus Palauibacterales</taxon>
        <taxon>Candidatus Palauibacteraceae</taxon>
        <taxon>Candidatus Kutchimonas</taxon>
    </lineage>
</organism>
<keyword evidence="2" id="KW-1133">Transmembrane helix</keyword>
<feature type="region of interest" description="Disordered" evidence="1">
    <location>
        <begin position="77"/>
        <end position="103"/>
    </location>
</feature>
<protein>
    <submittedName>
        <fullName evidence="3">Uncharacterized protein</fullName>
    </submittedName>
</protein>
<comment type="caution">
    <text evidence="3">The sequence shown here is derived from an EMBL/GenBank/DDBJ whole genome shotgun (WGS) entry which is preliminary data.</text>
</comment>
<dbReference type="EMBL" id="JAACAK010000114">
    <property type="protein sequence ID" value="NIR76196.1"/>
    <property type="molecule type" value="Genomic_DNA"/>
</dbReference>
<dbReference type="AlphaFoldDB" id="A0AAE4ZCS8"/>
<gene>
    <name evidence="3" type="ORF">GWO12_13960</name>
</gene>
<evidence type="ECO:0000313" key="3">
    <source>
        <dbReference type="EMBL" id="NIR76196.1"/>
    </source>
</evidence>
<accession>A0AAE4ZCS8</accession>
<sequence length="103" mass="10402">MNDSDLKIRGEGFLDRGLGAWHRLAPLSAGAVATAVLAVGLGRLVGAALGRGVRRGLGWSAVGTLIPLALWLMTGPADARPTTSGGDSDESEGETGSMESVDG</sequence>
<feature type="transmembrane region" description="Helical" evidence="2">
    <location>
        <begin position="20"/>
        <end position="45"/>
    </location>
</feature>
<evidence type="ECO:0000256" key="1">
    <source>
        <dbReference type="SAM" id="MobiDB-lite"/>
    </source>
</evidence>
<evidence type="ECO:0000256" key="2">
    <source>
        <dbReference type="SAM" id="Phobius"/>
    </source>
</evidence>
<reference evidence="3 4" key="1">
    <citation type="submission" date="2020-01" db="EMBL/GenBank/DDBJ databases">
        <title>Genomes assembled from Gulf of Kutch pelagic sediment metagenomes.</title>
        <authorList>
            <person name="Chandrashekar M."/>
            <person name="Mahajan M.S."/>
            <person name="Dave K.J."/>
            <person name="Vatsa P."/>
            <person name="Nathani N.M."/>
        </authorList>
    </citation>
    <scope>NUCLEOTIDE SEQUENCE [LARGE SCALE GENOMIC DNA]</scope>
    <source>
        <strain evidence="3">KS3-K002</strain>
    </source>
</reference>
<keyword evidence="2" id="KW-0812">Transmembrane</keyword>
<dbReference type="Proteomes" id="UP000702544">
    <property type="component" value="Unassembled WGS sequence"/>
</dbReference>